<keyword evidence="6" id="KW-1185">Reference proteome</keyword>
<comment type="caution">
    <text evidence="5">The sequence shown here is derived from an EMBL/GenBank/DDBJ whole genome shotgun (WGS) entry which is preliminary data.</text>
</comment>
<keyword evidence="2 4" id="KW-0732">Signal</keyword>
<dbReference type="PIRSF" id="PIRSF002825">
    <property type="entry name" value="CfbpA"/>
    <property type="match status" value="1"/>
</dbReference>
<dbReference type="Pfam" id="PF01547">
    <property type="entry name" value="SBP_bac_1"/>
    <property type="match status" value="1"/>
</dbReference>
<dbReference type="Proteomes" id="UP000295525">
    <property type="component" value="Unassembled WGS sequence"/>
</dbReference>
<reference evidence="5 6" key="1">
    <citation type="submission" date="2019-03" db="EMBL/GenBank/DDBJ databases">
        <title>Genomic Encyclopedia of Type Strains, Phase IV (KMG-IV): sequencing the most valuable type-strain genomes for metagenomic binning, comparative biology and taxonomic classification.</title>
        <authorList>
            <person name="Goeker M."/>
        </authorList>
    </citation>
    <scope>NUCLEOTIDE SEQUENCE [LARGE SCALE GENOMIC DNA]</scope>
    <source>
        <strain evidence="5 6">DSM 24591</strain>
    </source>
</reference>
<gene>
    <name evidence="5" type="ORF">EDC26_11537</name>
</gene>
<feature type="binding site" evidence="3">
    <location>
        <position position="223"/>
    </location>
    <ligand>
        <name>Fe cation</name>
        <dbReference type="ChEBI" id="CHEBI:24875"/>
    </ligand>
</feature>
<evidence type="ECO:0000313" key="5">
    <source>
        <dbReference type="EMBL" id="TCT03380.1"/>
    </source>
</evidence>
<keyword evidence="3" id="KW-0408">Iron</keyword>
<dbReference type="GO" id="GO:0030288">
    <property type="term" value="C:outer membrane-bounded periplasmic space"/>
    <property type="evidence" value="ECO:0007669"/>
    <property type="project" value="TreeGrafter"/>
</dbReference>
<dbReference type="RefSeq" id="WP_132584471.1">
    <property type="nucleotide sequence ID" value="NZ_SMAJ01000015.1"/>
</dbReference>
<dbReference type="SUPFAM" id="SSF53850">
    <property type="entry name" value="Periplasmic binding protein-like II"/>
    <property type="match status" value="1"/>
</dbReference>
<dbReference type="CDD" id="cd13543">
    <property type="entry name" value="PBP2_Fbp"/>
    <property type="match status" value="1"/>
</dbReference>
<dbReference type="OrthoDB" id="9769567at2"/>
<dbReference type="Gene3D" id="3.40.190.10">
    <property type="entry name" value="Periplasmic binding protein-like II"/>
    <property type="match status" value="2"/>
</dbReference>
<feature type="chain" id="PRO_5020882981" evidence="4">
    <location>
        <begin position="29"/>
        <end position="336"/>
    </location>
</feature>
<comment type="similarity">
    <text evidence="1">Belongs to the bacterial solute-binding protein 1 family.</text>
</comment>
<sequence>MKHPLFGKLRVAAMFAVATVLSVQVSHAETLLIYNGQHKVTANGAAQAFEKATGVKIELRNGSSSQLANLIAEEGNKSPADLFYSEETPPLAALAEKGLLAPIDAKTLALLPGNYHAKDGDWLATSARVRVVAYNKAKLKPGDLEPSVLNYASQKWAGKVGFVPTSGAFQQQIVAIVKLKGRDAALEWLKGLKKYGKAYNKNAAALNGVERGEVDVALINNYYWYALAKEKGAKNMASALDYVGHKDAGALVTAAGIGILKSSKKQALAQKFVAFLASPQGQQVIVNDVAEYPLNPSIKSPFDLKPFSELDPPDVSAADLGDAHEATELIREAGLS</sequence>
<name>A0A4R3LSD0_9BURK</name>
<accession>A0A4R3LSD0</accession>
<dbReference type="AlphaFoldDB" id="A0A4R3LSD0"/>
<evidence type="ECO:0000313" key="6">
    <source>
        <dbReference type="Proteomes" id="UP000295525"/>
    </source>
</evidence>
<evidence type="ECO:0000256" key="4">
    <source>
        <dbReference type="SAM" id="SignalP"/>
    </source>
</evidence>
<dbReference type="PANTHER" id="PTHR30006:SF15">
    <property type="entry name" value="IRON-UTILIZATION PERIPLASMIC PROTEIN"/>
    <property type="match status" value="1"/>
</dbReference>
<keyword evidence="3" id="KW-0479">Metal-binding</keyword>
<feature type="binding site" evidence="3">
    <location>
        <position position="38"/>
    </location>
    <ligand>
        <name>Fe cation</name>
        <dbReference type="ChEBI" id="CHEBI:24875"/>
    </ligand>
</feature>
<dbReference type="InterPro" id="IPR006059">
    <property type="entry name" value="SBP"/>
</dbReference>
<protein>
    <submittedName>
        <fullName evidence="5">Iron(III) transport system substrate-binding protein</fullName>
    </submittedName>
</protein>
<proteinExistence type="inferred from homology"/>
<dbReference type="EMBL" id="SMAJ01000015">
    <property type="protein sequence ID" value="TCT03380.1"/>
    <property type="molecule type" value="Genomic_DNA"/>
</dbReference>
<evidence type="ECO:0000256" key="3">
    <source>
        <dbReference type="PIRSR" id="PIRSR002825-1"/>
    </source>
</evidence>
<evidence type="ECO:0000256" key="1">
    <source>
        <dbReference type="ARBA" id="ARBA00008520"/>
    </source>
</evidence>
<feature type="signal peptide" evidence="4">
    <location>
        <begin position="1"/>
        <end position="28"/>
    </location>
</feature>
<dbReference type="InterPro" id="IPR026045">
    <property type="entry name" value="Ferric-bd"/>
</dbReference>
<evidence type="ECO:0000256" key="2">
    <source>
        <dbReference type="ARBA" id="ARBA00022729"/>
    </source>
</evidence>
<organism evidence="5 6">
    <name type="scientific">Paralcaligenes ureilyticus</name>
    <dbReference type="NCBI Taxonomy" id="627131"/>
    <lineage>
        <taxon>Bacteria</taxon>
        <taxon>Pseudomonadati</taxon>
        <taxon>Pseudomonadota</taxon>
        <taxon>Betaproteobacteria</taxon>
        <taxon>Burkholderiales</taxon>
        <taxon>Alcaligenaceae</taxon>
        <taxon>Paralcaligenes</taxon>
    </lineage>
</organism>
<dbReference type="PANTHER" id="PTHR30006">
    <property type="entry name" value="THIAMINE-BINDING PERIPLASMIC PROTEIN-RELATED"/>
    <property type="match status" value="1"/>
</dbReference>
<feature type="binding site" evidence="3">
    <location>
        <position position="86"/>
    </location>
    <ligand>
        <name>Fe cation</name>
        <dbReference type="ChEBI" id="CHEBI:24875"/>
    </ligand>
</feature>
<feature type="binding site" evidence="3">
    <location>
        <position position="222"/>
    </location>
    <ligand>
        <name>Fe cation</name>
        <dbReference type="ChEBI" id="CHEBI:24875"/>
    </ligand>
</feature>
<dbReference type="GO" id="GO:0046872">
    <property type="term" value="F:metal ion binding"/>
    <property type="evidence" value="ECO:0007669"/>
    <property type="project" value="UniProtKB-KW"/>
</dbReference>